<comment type="cofactor">
    <cofactor evidence="1">
        <name>Mg(2+)</name>
        <dbReference type="ChEBI" id="CHEBI:18420"/>
    </cofactor>
</comment>
<dbReference type="PANTHER" id="PTHR12001">
    <property type="entry name" value="GERANYLGERANYL PYROPHOSPHATE SYNTHASE"/>
    <property type="match status" value="1"/>
</dbReference>
<evidence type="ECO:0000256" key="5">
    <source>
        <dbReference type="ARBA" id="ARBA00022842"/>
    </source>
</evidence>
<organism evidence="7 8">
    <name type="scientific">Rarobacter faecitabidus</name>
    <dbReference type="NCBI Taxonomy" id="13243"/>
    <lineage>
        <taxon>Bacteria</taxon>
        <taxon>Bacillati</taxon>
        <taxon>Actinomycetota</taxon>
        <taxon>Actinomycetes</taxon>
        <taxon>Micrococcales</taxon>
        <taxon>Rarobacteraceae</taxon>
        <taxon>Rarobacter</taxon>
    </lineage>
</organism>
<dbReference type="InterPro" id="IPR008949">
    <property type="entry name" value="Isoprenoid_synthase_dom_sf"/>
</dbReference>
<evidence type="ECO:0000256" key="6">
    <source>
        <dbReference type="RuleBase" id="RU004466"/>
    </source>
</evidence>
<dbReference type="GO" id="GO:0004659">
    <property type="term" value="F:prenyltransferase activity"/>
    <property type="evidence" value="ECO:0007669"/>
    <property type="project" value="InterPro"/>
</dbReference>
<dbReference type="PANTHER" id="PTHR12001:SF85">
    <property type="entry name" value="SHORT CHAIN ISOPRENYL DIPHOSPHATE SYNTHASE"/>
    <property type="match status" value="1"/>
</dbReference>
<evidence type="ECO:0000313" key="7">
    <source>
        <dbReference type="EMBL" id="TQL64343.1"/>
    </source>
</evidence>
<keyword evidence="3 6" id="KW-0808">Transferase</keyword>
<sequence length="378" mass="39654">MAANAQPSPATAEHSEFLTRLDAQLHERIAAIDSAAVGAGADAAILAQLIGVLMQGGKRMRARLAFSAWGGYLQAPASEPAATVLALGAGLELFQAAALLHDDIIDRSETRRGAASAHVVLSAAHRNQQGTGDSAHFGTAGAILAGDLALIAADDAAAEARELAAQSPHADRIVPRLRELWREMAIGVTAGQYLDLYSQSLPDWGENTDRDRARSLEVVLAKSARYSVEFPLVLGATLAGASPDEAARLAGFGRPLGEAFQLRDDVLGVFGDPAVTGKPAGDDIREGKRTALLTETLVLADPRDGVRLTRLVRAGELPAKEVAWITRLMASTGALERVEAMIAMRLEASLSALAECSLRPDAAEGLRQLAIANVTRSA</sequence>
<comment type="similarity">
    <text evidence="2 6">Belongs to the FPP/GGPP synthase family.</text>
</comment>
<keyword evidence="4" id="KW-0479">Metal-binding</keyword>
<evidence type="ECO:0000313" key="8">
    <source>
        <dbReference type="Proteomes" id="UP000315389"/>
    </source>
</evidence>
<comment type="caution">
    <text evidence="7">The sequence shown here is derived from an EMBL/GenBank/DDBJ whole genome shotgun (WGS) entry which is preliminary data.</text>
</comment>
<dbReference type="SFLD" id="SFLDS00005">
    <property type="entry name" value="Isoprenoid_Synthase_Type_I"/>
    <property type="match status" value="1"/>
</dbReference>
<dbReference type="CDD" id="cd00685">
    <property type="entry name" value="Trans_IPPS_HT"/>
    <property type="match status" value="1"/>
</dbReference>
<dbReference type="SUPFAM" id="SSF48576">
    <property type="entry name" value="Terpenoid synthases"/>
    <property type="match status" value="1"/>
</dbReference>
<dbReference type="PROSITE" id="PS00723">
    <property type="entry name" value="POLYPRENYL_SYNTHASE_1"/>
    <property type="match status" value="1"/>
</dbReference>
<name>A0A542ZVF3_RARFA</name>
<evidence type="ECO:0000256" key="4">
    <source>
        <dbReference type="ARBA" id="ARBA00022723"/>
    </source>
</evidence>
<proteinExistence type="inferred from homology"/>
<dbReference type="Proteomes" id="UP000315389">
    <property type="component" value="Unassembled WGS sequence"/>
</dbReference>
<reference evidence="7 8" key="1">
    <citation type="submission" date="2019-06" db="EMBL/GenBank/DDBJ databases">
        <title>Sequencing the genomes of 1000 actinobacteria strains.</title>
        <authorList>
            <person name="Klenk H.-P."/>
        </authorList>
    </citation>
    <scope>NUCLEOTIDE SEQUENCE [LARGE SCALE GENOMIC DNA]</scope>
    <source>
        <strain evidence="7 8">DSM 4813</strain>
    </source>
</reference>
<evidence type="ECO:0000256" key="2">
    <source>
        <dbReference type="ARBA" id="ARBA00006706"/>
    </source>
</evidence>
<gene>
    <name evidence="7" type="ORF">FB461_0845</name>
</gene>
<dbReference type="PROSITE" id="PS00444">
    <property type="entry name" value="POLYPRENYL_SYNTHASE_2"/>
    <property type="match status" value="1"/>
</dbReference>
<dbReference type="GO" id="GO:0008299">
    <property type="term" value="P:isoprenoid biosynthetic process"/>
    <property type="evidence" value="ECO:0007669"/>
    <property type="project" value="InterPro"/>
</dbReference>
<dbReference type="GO" id="GO:0046872">
    <property type="term" value="F:metal ion binding"/>
    <property type="evidence" value="ECO:0007669"/>
    <property type="project" value="UniProtKB-KW"/>
</dbReference>
<dbReference type="InterPro" id="IPR033749">
    <property type="entry name" value="Polyprenyl_synt_CS"/>
</dbReference>
<protein>
    <submittedName>
        <fullName evidence="7">Geranylgeranyl diphosphate synthase type I</fullName>
    </submittedName>
</protein>
<evidence type="ECO:0000256" key="3">
    <source>
        <dbReference type="ARBA" id="ARBA00022679"/>
    </source>
</evidence>
<dbReference type="InterPro" id="IPR000092">
    <property type="entry name" value="Polyprenyl_synt"/>
</dbReference>
<keyword evidence="8" id="KW-1185">Reference proteome</keyword>
<evidence type="ECO:0000256" key="1">
    <source>
        <dbReference type="ARBA" id="ARBA00001946"/>
    </source>
</evidence>
<accession>A0A542ZVF3</accession>
<dbReference type="RefSeq" id="WP_170222604.1">
    <property type="nucleotide sequence ID" value="NZ_BAAASV010000003.1"/>
</dbReference>
<dbReference type="Gene3D" id="1.10.600.10">
    <property type="entry name" value="Farnesyl Diphosphate Synthase"/>
    <property type="match status" value="1"/>
</dbReference>
<dbReference type="EMBL" id="VFOS01000001">
    <property type="protein sequence ID" value="TQL64343.1"/>
    <property type="molecule type" value="Genomic_DNA"/>
</dbReference>
<keyword evidence="5" id="KW-0460">Magnesium</keyword>
<dbReference type="Pfam" id="PF00348">
    <property type="entry name" value="polyprenyl_synt"/>
    <property type="match status" value="1"/>
</dbReference>
<dbReference type="AlphaFoldDB" id="A0A542ZVF3"/>